<evidence type="ECO:0000259" key="10">
    <source>
        <dbReference type="Pfam" id="PF00361"/>
    </source>
</evidence>
<feature type="transmembrane region" description="Helical" evidence="9">
    <location>
        <begin position="239"/>
        <end position="263"/>
    </location>
</feature>
<evidence type="ECO:0000313" key="11">
    <source>
        <dbReference type="EMBL" id="AGJ71976.1"/>
    </source>
</evidence>
<reference evidence="11" key="1">
    <citation type="journal article" date="2014" name="Curr. Genet.">
        <title>Mitochondrial genome of the basidiomycetous yeast Jaminaea angkorensis.</title>
        <authorList>
            <person name="Hegedusova E."/>
            <person name="Brejova B."/>
            <person name="Tomaska L."/>
            <person name="Sipiczki M."/>
            <person name="Nosek J."/>
        </authorList>
    </citation>
    <scope>NUCLEOTIDE SEQUENCE</scope>
    <source>
        <strain evidence="11">C5b</strain>
    </source>
</reference>
<evidence type="ECO:0000256" key="8">
    <source>
        <dbReference type="ARBA" id="ARBA00049551"/>
    </source>
</evidence>
<protein>
    <recommendedName>
        <fullName evidence="3">NADH-ubiquinone oxidoreductase chain 2</fullName>
    </recommendedName>
    <alternativeName>
        <fullName evidence="7">NADH dehydrogenase subunit 2</fullName>
    </alternativeName>
</protein>
<dbReference type="InterPro" id="IPR001750">
    <property type="entry name" value="ND/Mrp_TM"/>
</dbReference>
<organism evidence="11">
    <name type="scientific">Jaminaea angkorensis</name>
    <dbReference type="NCBI Taxonomy" id="542766"/>
    <lineage>
        <taxon>Eukaryota</taxon>
        <taxon>Fungi</taxon>
        <taxon>Dikarya</taxon>
        <taxon>Basidiomycota</taxon>
        <taxon>Ustilaginomycotina</taxon>
        <taxon>Exobasidiomycetes</taxon>
        <taxon>Microstromatales</taxon>
        <taxon>Microstromatales incertae sedis</taxon>
        <taxon>Jaminaea</taxon>
    </lineage>
</organism>
<feature type="transmembrane region" description="Helical" evidence="9">
    <location>
        <begin position="487"/>
        <end position="507"/>
    </location>
</feature>
<dbReference type="EMBL" id="KC628747">
    <property type="protein sequence ID" value="AGJ71976.1"/>
    <property type="molecule type" value="Genomic_DNA"/>
</dbReference>
<feature type="transmembrane region" description="Helical" evidence="9">
    <location>
        <begin position="400"/>
        <end position="423"/>
    </location>
</feature>
<evidence type="ECO:0000256" key="9">
    <source>
        <dbReference type="SAM" id="Phobius"/>
    </source>
</evidence>
<dbReference type="RefSeq" id="YP_008994145.1">
    <property type="nucleotide sequence ID" value="NC_023248.1"/>
</dbReference>
<evidence type="ECO:0000256" key="1">
    <source>
        <dbReference type="ARBA" id="ARBA00004141"/>
    </source>
</evidence>
<proteinExistence type="inferred from homology"/>
<feature type="transmembrane region" description="Helical" evidence="9">
    <location>
        <begin position="122"/>
        <end position="143"/>
    </location>
</feature>
<feature type="transmembrane region" description="Helical" evidence="9">
    <location>
        <begin position="435"/>
        <end position="455"/>
    </location>
</feature>
<keyword evidence="6 9" id="KW-0472">Membrane</keyword>
<name>V9N2Y4_9BASI</name>
<feature type="transmembrane region" description="Helical" evidence="9">
    <location>
        <begin position="287"/>
        <end position="312"/>
    </location>
</feature>
<keyword evidence="5 9" id="KW-1133">Transmembrane helix</keyword>
<comment type="catalytic activity">
    <reaction evidence="8">
        <text>a ubiquinone + NADH + 5 H(+)(in) = a ubiquinol + NAD(+) + 4 H(+)(out)</text>
        <dbReference type="Rhea" id="RHEA:29091"/>
        <dbReference type="Rhea" id="RHEA-COMP:9565"/>
        <dbReference type="Rhea" id="RHEA-COMP:9566"/>
        <dbReference type="ChEBI" id="CHEBI:15378"/>
        <dbReference type="ChEBI" id="CHEBI:16389"/>
        <dbReference type="ChEBI" id="CHEBI:17976"/>
        <dbReference type="ChEBI" id="CHEBI:57540"/>
        <dbReference type="ChEBI" id="CHEBI:57945"/>
        <dbReference type="EC" id="7.1.1.2"/>
    </reaction>
</comment>
<sequence>MLSIGLISFIITVPLFSNRITPSLFNRITSLVLIYSALLSINVLYIKALSSGVGIYSGLFHVEVISLGIEIFIFLIASIILTGWAPVKRSNNWNIPSISEYSLMILFATIGMTMLISSSDLVSMYLSIELQSFAVYILTTLYRDSENATSAGLKYFLLGGLSSALILLGTGFIYAYTGLTSFESIQDILQVEAFSITGNTEVQAIVLGLTFILLGLLFKVSAAPLHNWAPDVYDGSPTIVTIWLTTMPKISIFTFLCMLFLGLPEGYANINESANDSVLQIFQSEDVFLIIKNLLLLSSMLSLIVGTVLGLSQYRIKRLLAYSTISHVGFLLLCLGMNTFESVHSFLFYLMQYSITNACTFLTLLAFSYVKSNSSGSFSSKGGDLELFTDLRAQFKENPLLAFSLSMCLFSMAGIPPLIGFFAKQSVLYSSIHQGYYFMSLICVVTSVISASYYLKLIHFMYFVQDNKVKASLLKENEMEISSNKEVTSIHSLVIAILTMIITLFLLDPQILLNSCQVLALSLFYN</sequence>
<keyword evidence="4 9" id="KW-0812">Transmembrane</keyword>
<feature type="transmembrane region" description="Helical" evidence="9">
    <location>
        <begin position="346"/>
        <end position="370"/>
    </location>
</feature>
<comment type="subcellular location">
    <subcellularLocation>
        <location evidence="1">Membrane</location>
        <topology evidence="1">Multi-pass membrane protein</topology>
    </subcellularLocation>
</comment>
<comment type="similarity">
    <text evidence="2">Belongs to the complex I subunit 2 family.</text>
</comment>
<dbReference type="InterPro" id="IPR010096">
    <property type="entry name" value="NADH-Q_OxRdtase_suN/2"/>
</dbReference>
<feature type="transmembrane region" description="Helical" evidence="9">
    <location>
        <begin position="65"/>
        <end position="86"/>
    </location>
</feature>
<feature type="transmembrane region" description="Helical" evidence="9">
    <location>
        <begin position="319"/>
        <end position="340"/>
    </location>
</feature>
<dbReference type="Pfam" id="PF00361">
    <property type="entry name" value="Proton_antipo_M"/>
    <property type="match status" value="2"/>
</dbReference>
<evidence type="ECO:0000256" key="4">
    <source>
        <dbReference type="ARBA" id="ARBA00022692"/>
    </source>
</evidence>
<geneLocation type="mitochondrion" evidence="11"/>
<feature type="transmembrane region" description="Helical" evidence="9">
    <location>
        <begin position="98"/>
        <end position="116"/>
    </location>
</feature>
<evidence type="ECO:0000256" key="7">
    <source>
        <dbReference type="ARBA" id="ARBA00031028"/>
    </source>
</evidence>
<gene>
    <name evidence="11" type="primary">nad2</name>
</gene>
<evidence type="ECO:0000256" key="5">
    <source>
        <dbReference type="ARBA" id="ARBA00022989"/>
    </source>
</evidence>
<dbReference type="GeneID" id="18129052"/>
<evidence type="ECO:0000256" key="3">
    <source>
        <dbReference type="ARBA" id="ARBA00021008"/>
    </source>
</evidence>
<accession>V9N2Y4</accession>
<dbReference type="GO" id="GO:0042773">
    <property type="term" value="P:ATP synthesis coupled electron transport"/>
    <property type="evidence" value="ECO:0007669"/>
    <property type="project" value="InterPro"/>
</dbReference>
<feature type="transmembrane region" description="Helical" evidence="9">
    <location>
        <begin position="196"/>
        <end position="218"/>
    </location>
</feature>
<evidence type="ECO:0000256" key="6">
    <source>
        <dbReference type="ARBA" id="ARBA00023136"/>
    </source>
</evidence>
<dbReference type="PANTHER" id="PTHR22773">
    <property type="entry name" value="NADH DEHYDROGENASE"/>
    <property type="match status" value="1"/>
</dbReference>
<feature type="transmembrane region" description="Helical" evidence="9">
    <location>
        <begin position="155"/>
        <end position="176"/>
    </location>
</feature>
<dbReference type="GO" id="GO:0016020">
    <property type="term" value="C:membrane"/>
    <property type="evidence" value="ECO:0007669"/>
    <property type="project" value="UniProtKB-SubCell"/>
</dbReference>
<evidence type="ECO:0000256" key="2">
    <source>
        <dbReference type="ARBA" id="ARBA00007012"/>
    </source>
</evidence>
<feature type="domain" description="NADH:quinone oxidoreductase/Mrp antiporter transmembrane" evidence="10">
    <location>
        <begin position="118"/>
        <end position="261"/>
    </location>
</feature>
<dbReference type="GO" id="GO:0008137">
    <property type="term" value="F:NADH dehydrogenase (ubiquinone) activity"/>
    <property type="evidence" value="ECO:0007669"/>
    <property type="project" value="UniProtKB-EC"/>
</dbReference>
<keyword evidence="11" id="KW-0496">Mitochondrion</keyword>
<dbReference type="NCBIfam" id="TIGR01770">
    <property type="entry name" value="NDH_I_N"/>
    <property type="match status" value="1"/>
</dbReference>
<dbReference type="HAMAP" id="MF_00445">
    <property type="entry name" value="NDH1_NuoN_1"/>
    <property type="match status" value="1"/>
</dbReference>
<feature type="domain" description="NADH:quinone oxidoreductase/Mrp antiporter transmembrane" evidence="10">
    <location>
        <begin position="290"/>
        <end position="450"/>
    </location>
</feature>
<feature type="transmembrane region" description="Helical" evidence="9">
    <location>
        <begin position="24"/>
        <end position="45"/>
    </location>
</feature>
<dbReference type="AlphaFoldDB" id="V9N2Y4"/>